<dbReference type="Pfam" id="PF01522">
    <property type="entry name" value="Polysacc_deac_1"/>
    <property type="match status" value="1"/>
</dbReference>
<accession>U4TS02</accession>
<reference evidence="5" key="1">
    <citation type="journal article" date="2013" name="Genome Announc.">
        <title>Whole-Genome Sequencing of Lactobacillus shenzhenensis Strain LY-73T.</title>
        <authorList>
            <person name="Lin Z."/>
            <person name="Liu Z."/>
            <person name="Yang R."/>
            <person name="Zou Y."/>
            <person name="Wan D."/>
            <person name="Chen J."/>
            <person name="Guo M."/>
            <person name="Zhao J."/>
            <person name="Fang C."/>
            <person name="Yang R."/>
            <person name="Liu F."/>
        </authorList>
    </citation>
    <scope>NUCLEOTIDE SEQUENCE [LARGE SCALE GENOMIC DNA]</scope>
    <source>
        <strain evidence="5">LY-73</strain>
    </source>
</reference>
<dbReference type="PANTHER" id="PTHR34216:SF3">
    <property type="entry name" value="POLY-BETA-1,6-N-ACETYL-D-GLUCOSAMINE N-DEACETYLASE"/>
    <property type="match status" value="1"/>
</dbReference>
<organism evidence="4 5">
    <name type="scientific">Schleiferilactobacillus shenzhenensis LY-73</name>
    <dbReference type="NCBI Taxonomy" id="1231336"/>
    <lineage>
        <taxon>Bacteria</taxon>
        <taxon>Bacillati</taxon>
        <taxon>Bacillota</taxon>
        <taxon>Bacilli</taxon>
        <taxon>Lactobacillales</taxon>
        <taxon>Lactobacillaceae</taxon>
        <taxon>Schleiferilactobacillus</taxon>
    </lineage>
</organism>
<comment type="subcellular location">
    <subcellularLocation>
        <location evidence="1">Secreted</location>
    </subcellularLocation>
</comment>
<dbReference type="SUPFAM" id="SSF88713">
    <property type="entry name" value="Glycoside hydrolase/deacetylase"/>
    <property type="match status" value="1"/>
</dbReference>
<dbReference type="Pfam" id="PF03217">
    <property type="entry name" value="SlpA"/>
    <property type="match status" value="1"/>
</dbReference>
<dbReference type="STRING" id="1231336.L248_0735"/>
<evidence type="ECO:0000259" key="3">
    <source>
        <dbReference type="PROSITE" id="PS51677"/>
    </source>
</evidence>
<dbReference type="EMBL" id="KI271594">
    <property type="protein sequence ID" value="ERL64678.1"/>
    <property type="molecule type" value="Genomic_DNA"/>
</dbReference>
<evidence type="ECO:0000313" key="5">
    <source>
        <dbReference type="Proteomes" id="UP000030647"/>
    </source>
</evidence>
<keyword evidence="2" id="KW-0732">Signal</keyword>
<dbReference type="AlphaFoldDB" id="U4TS02"/>
<dbReference type="GO" id="GO:0005576">
    <property type="term" value="C:extracellular region"/>
    <property type="evidence" value="ECO:0007669"/>
    <property type="project" value="UniProtKB-SubCell"/>
</dbReference>
<name>U4TS02_9LACO</name>
<dbReference type="InterPro" id="IPR011330">
    <property type="entry name" value="Glyco_hydro/deAcase_b/a-brl"/>
</dbReference>
<evidence type="ECO:0000313" key="4">
    <source>
        <dbReference type="EMBL" id="ERL64678.1"/>
    </source>
</evidence>
<dbReference type="InterPro" id="IPR024968">
    <property type="entry name" value="SlpA_C_lactobacillus"/>
</dbReference>
<proteinExistence type="predicted"/>
<dbReference type="RefSeq" id="WP_022530067.1">
    <property type="nucleotide sequence ID" value="NZ_KI271594.1"/>
</dbReference>
<dbReference type="GO" id="GO:0016810">
    <property type="term" value="F:hydrolase activity, acting on carbon-nitrogen (but not peptide) bonds"/>
    <property type="evidence" value="ECO:0007669"/>
    <property type="project" value="InterPro"/>
</dbReference>
<dbReference type="InterPro" id="IPR051398">
    <property type="entry name" value="Polysacch_Deacetylase"/>
</dbReference>
<evidence type="ECO:0000256" key="2">
    <source>
        <dbReference type="ARBA" id="ARBA00022729"/>
    </source>
</evidence>
<dbReference type="CDD" id="cd10918">
    <property type="entry name" value="CE4_NodB_like_5s_6s"/>
    <property type="match status" value="1"/>
</dbReference>
<dbReference type="Gene3D" id="3.20.20.370">
    <property type="entry name" value="Glycoside hydrolase/deacetylase"/>
    <property type="match status" value="1"/>
</dbReference>
<protein>
    <submittedName>
        <fullName evidence="4">YxkH</fullName>
    </submittedName>
</protein>
<dbReference type="InterPro" id="IPR002509">
    <property type="entry name" value="NODB_dom"/>
</dbReference>
<gene>
    <name evidence="4" type="primary">yxkH</name>
    <name evidence="4" type="ORF">L248_0735</name>
</gene>
<dbReference type="PANTHER" id="PTHR34216">
    <property type="match status" value="1"/>
</dbReference>
<evidence type="ECO:0000256" key="1">
    <source>
        <dbReference type="ARBA" id="ARBA00004613"/>
    </source>
</evidence>
<dbReference type="GO" id="GO:0005975">
    <property type="term" value="P:carbohydrate metabolic process"/>
    <property type="evidence" value="ECO:0007669"/>
    <property type="project" value="InterPro"/>
</dbReference>
<sequence>MKQIKHHRTWLAGLLAILLIGILGFARGHVRADPPATVGTVTANQVLTVYNGVGGIADPTGETLQPGDKADVTNIFMVDGQTWLALAGTNNHWVSLDPAYNPKYESRLWTRTPVTVYQGFGSTRVRTTDTIVANGSRTVTASVDWNGIPWYQVGKDQWATTAAGFNPAPTGQTLTTSFVTTIYTRPDAQRQATGKTLAAMTTVPYNQTQVVDGNTWYAIGDDQWITTAPVYNPGFTQYVYVPNTIPVWTTYATTRQKTAKTATAGSSWLILETTWADGIKWYEIGPDQWITLDDAINNADVPVPPTPVPAKHIVTLTAPTKIYIGANGTATAKTLAAGTRWQFYRTLTVNGATWYSLGANRWITNGQDTTGWRQQPKTDPIRFPILMYHELGSDPTSTWYVPINEFASQMAWLRENGYYFLNTQEAYTVLTTNQAPSDKLVWLTMDDGYASWFKDGLPVIQQYGVKGTMFLITNSSTLTTQQAAIMKDNGMDIQAHTLNHFHLSALPDYQQKQEMAGSKAYLDSTFHQNTTAIAYPYGDYNEETEKLAADIGFTLGLRMHDGLASADNGLYSLNRIKVSPGLDQAGFEHLVEHGWPAAGNDDNSGPSVLR</sequence>
<dbReference type="PROSITE" id="PS51677">
    <property type="entry name" value="NODB"/>
    <property type="match status" value="1"/>
</dbReference>
<dbReference type="eggNOG" id="COG0726">
    <property type="taxonomic scope" value="Bacteria"/>
</dbReference>
<feature type="domain" description="NodB homology" evidence="3">
    <location>
        <begin position="439"/>
        <end position="610"/>
    </location>
</feature>
<dbReference type="Proteomes" id="UP000030647">
    <property type="component" value="Unassembled WGS sequence"/>
</dbReference>
<dbReference type="HOGENOM" id="CLU_447449_0_0_9"/>
<keyword evidence="5" id="KW-1185">Reference proteome</keyword>